<dbReference type="AlphaFoldDB" id="A0A645GPQ2"/>
<protein>
    <submittedName>
        <fullName evidence="1">Uncharacterized protein</fullName>
    </submittedName>
</protein>
<organism evidence="1">
    <name type="scientific">bioreactor metagenome</name>
    <dbReference type="NCBI Taxonomy" id="1076179"/>
    <lineage>
        <taxon>unclassified sequences</taxon>
        <taxon>metagenomes</taxon>
        <taxon>ecological metagenomes</taxon>
    </lineage>
</organism>
<gene>
    <name evidence="1" type="ORF">SDC9_175336</name>
</gene>
<name>A0A645GPQ2_9ZZZZ</name>
<comment type="caution">
    <text evidence="1">The sequence shown here is derived from an EMBL/GenBank/DDBJ whole genome shotgun (WGS) entry which is preliminary data.</text>
</comment>
<reference evidence="1" key="1">
    <citation type="submission" date="2019-08" db="EMBL/GenBank/DDBJ databases">
        <authorList>
            <person name="Kucharzyk K."/>
            <person name="Murdoch R.W."/>
            <person name="Higgins S."/>
            <person name="Loffler F."/>
        </authorList>
    </citation>
    <scope>NUCLEOTIDE SEQUENCE</scope>
</reference>
<proteinExistence type="predicted"/>
<dbReference type="EMBL" id="VSSQ01077952">
    <property type="protein sequence ID" value="MPN27902.1"/>
    <property type="molecule type" value="Genomic_DNA"/>
</dbReference>
<sequence>MFVMQRMIGLFIHGGVAMPAKRFQRFFHELASLRRVKPLLTLPDVEQFATAWRKDIALREDLRRTLAERRVFNQFKSQ</sequence>
<accession>A0A645GPQ2</accession>
<evidence type="ECO:0000313" key="1">
    <source>
        <dbReference type="EMBL" id="MPN27902.1"/>
    </source>
</evidence>